<name>A0AAV0U6H8_HYABA</name>
<dbReference type="InterPro" id="IPR027417">
    <property type="entry name" value="P-loop_NTPase"/>
</dbReference>
<evidence type="ECO:0008006" key="4">
    <source>
        <dbReference type="Google" id="ProtNLM"/>
    </source>
</evidence>
<proteinExistence type="predicted"/>
<dbReference type="EMBL" id="CANTFL010001180">
    <property type="protein sequence ID" value="CAI5732586.1"/>
    <property type="molecule type" value="Genomic_DNA"/>
</dbReference>
<organism evidence="2 3">
    <name type="scientific">Hyaloperonospora brassicae</name>
    <name type="common">Brassica downy mildew</name>
    <name type="synonym">Peronospora brassicae</name>
    <dbReference type="NCBI Taxonomy" id="162125"/>
    <lineage>
        <taxon>Eukaryota</taxon>
        <taxon>Sar</taxon>
        <taxon>Stramenopiles</taxon>
        <taxon>Oomycota</taxon>
        <taxon>Peronosporomycetes</taxon>
        <taxon>Peronosporales</taxon>
        <taxon>Peronosporaceae</taxon>
        <taxon>Hyaloperonospora</taxon>
    </lineage>
</organism>
<gene>
    <name evidence="2" type="ORF">HBR001_LOCUS5566</name>
</gene>
<protein>
    <recommendedName>
        <fullName evidence="4">DRTGG domain-containing protein</fullName>
    </recommendedName>
</protein>
<dbReference type="AlphaFoldDB" id="A0AAV0U6H8"/>
<evidence type="ECO:0000256" key="1">
    <source>
        <dbReference type="ARBA" id="ARBA00022962"/>
    </source>
</evidence>
<dbReference type="PANTHER" id="PTHR21343">
    <property type="entry name" value="DETHIOBIOTIN SYNTHETASE"/>
    <property type="match status" value="1"/>
</dbReference>
<dbReference type="PANTHER" id="PTHR21343:SF10">
    <property type="entry name" value="DRTGG DOMAIN-CONTAINING PROTEIN"/>
    <property type="match status" value="1"/>
</dbReference>
<reference evidence="2" key="1">
    <citation type="submission" date="2022-12" db="EMBL/GenBank/DDBJ databases">
        <authorList>
            <person name="Webb A."/>
        </authorList>
    </citation>
    <scope>NUCLEOTIDE SEQUENCE</scope>
    <source>
        <strain evidence="2">Hp1</strain>
    </source>
</reference>
<evidence type="ECO:0000313" key="3">
    <source>
        <dbReference type="Proteomes" id="UP001162031"/>
    </source>
</evidence>
<dbReference type="Pfam" id="PF13500">
    <property type="entry name" value="AAA_26"/>
    <property type="match status" value="1"/>
</dbReference>
<comment type="caution">
    <text evidence="2">The sequence shown here is derived from an EMBL/GenBank/DDBJ whole genome shotgun (WGS) entry which is preliminary data.</text>
</comment>
<accession>A0AAV0U6H8</accession>
<dbReference type="Gene3D" id="3.40.50.300">
    <property type="entry name" value="P-loop containing nucleotide triphosphate hydrolases"/>
    <property type="match status" value="1"/>
</dbReference>
<dbReference type="Proteomes" id="UP001162031">
    <property type="component" value="Unassembled WGS sequence"/>
</dbReference>
<keyword evidence="1" id="KW-0315">Glutamine amidotransferase</keyword>
<keyword evidence="3" id="KW-1185">Reference proteome</keyword>
<evidence type="ECO:0000313" key="2">
    <source>
        <dbReference type="EMBL" id="CAI5732586.1"/>
    </source>
</evidence>
<dbReference type="SUPFAM" id="SSF52540">
    <property type="entry name" value="P-loop containing nucleoside triphosphate hydrolases"/>
    <property type="match status" value="1"/>
</dbReference>
<sequence>MAESHVHCVIFGRAHDTALIEALRFVRGFSALYGAGLSLHTQVVATAGELDQLLSHALKSTGARVDASRERGALFARISLAKNELLISGKSALVQWLQQELLERRFSSNRCCASDHRAAALPLRLFVSGDRAQVGKSTVCLGLLGTLLRRGYGASDVAYIKPATQCEKPQLVTNFCRQQGIACCEVGPIVFYKGFTRKFVAGATDVSSMELLAKAKEAIVEVGRGKKVVVVDGVGYPAVGSICGVSNAHVAQTLALPVVLVGKKGVGDAVDSFNLNAAFFERQGVKVLGSIFNRLPGDGFYALTDCRKYVTAYFEQFQPDKHVYGFLPELTDGGHSALVAEHADEDEEEAVAGVFLSVAENELAERVVDAFARSVDVTRLLADVQAHQAAEGKKESADVRAATSEALK</sequence>